<evidence type="ECO:0000313" key="9">
    <source>
        <dbReference type="Proteomes" id="UP001634747"/>
    </source>
</evidence>
<evidence type="ECO:0000256" key="3">
    <source>
        <dbReference type="ARBA" id="ARBA00022777"/>
    </source>
</evidence>
<sequence length="932" mass="100895">MVEAELGRGGMGLVLLARRADTLYERTVAIKVIQSVLAREEFTRRFRHETRILARLQHPAIVTLLDAGTTDEDQPFLVMEYVDGEPIDVYAERNTLDLPHILDLLITLCDALAHAHSHGVIHRDIKPGNVLVSARGELKLLDFGIARLSAPDSQHPEQTVTQFRFATPTYASPEQIAGTSAISFRSDIYSVGVLAYVLFTGGPPFQLTGLSTAEMERLFQTSQPALPSRAARARFTGLLPSALDAVIGRAMEPVTEQRYETMEAFKAELQRLSKGDVTLAFSRRYLARRAWRAHREVVARSLVAASTVLLFGAGTLWLHRSHAVVPPVPMEHSRPSLAVVPVSDSGLEGFGSAAQEALSNELSSGDQVRIAPPEAVAQAMRDLGLKPSSRLLPQQRAQVARLLNVEYLLTENASAAQAPIGQGGAGSLRLVASLERFRGEQRLSEQPLDTTAGGLGEATQQMAVNVARLLPLKQTLAATPSLLPNQPKAVRLYAAGLEDLQSLEPVPAQVKLLQAAAVEPGSPLIHVALARAWDMLGYRGRAVDEADKAVTLSAGFPVRTRLAVQAPANEIRHQRPAAIAVYRTLRDYDPDNVDYVLGLAESQFAANQPQDALVTLRSASSMRSLLGADPRIELLVSKVQESLGKHTDALRSADAVYAASRERKATQLMAQAQAARASALESLSRVDEGLAAAQQAEDLFSAAGDIKGRGIMLVSTGNFLEDHAKYADAKSAYTEAKAIFAQVGDDQRLGVAENDLGIIAMDVGDAEEALKHYTEAMRMFQRVENTPSVASELNNIGLIQNELGHPEAAKASYIASLKLRERLHDTREVARVYTNLGSLLVQQNKLREAGQDYSKAYAIYSGEGQAANALKPLMGEAHLSWLTGKLAEAHADYQQAIEISQKLGQPKLLGAALRADAHVLHDAGMKRAHARS</sequence>
<dbReference type="SMART" id="SM00028">
    <property type="entry name" value="TPR"/>
    <property type="match status" value="7"/>
</dbReference>
<evidence type="ECO:0000259" key="7">
    <source>
        <dbReference type="PROSITE" id="PS50011"/>
    </source>
</evidence>
<dbReference type="PROSITE" id="PS50011">
    <property type="entry name" value="PROTEIN_KINASE_DOM"/>
    <property type="match status" value="1"/>
</dbReference>
<dbReference type="PROSITE" id="PS00107">
    <property type="entry name" value="PROTEIN_KINASE_ATP"/>
    <property type="match status" value="1"/>
</dbReference>
<dbReference type="SUPFAM" id="SSF56112">
    <property type="entry name" value="Protein kinase-like (PK-like)"/>
    <property type="match status" value="1"/>
</dbReference>
<evidence type="ECO:0000256" key="2">
    <source>
        <dbReference type="ARBA" id="ARBA00022741"/>
    </source>
</evidence>
<dbReference type="Gene3D" id="1.10.510.10">
    <property type="entry name" value="Transferase(Phosphotransferase) domain 1"/>
    <property type="match status" value="1"/>
</dbReference>
<dbReference type="SMART" id="SM00220">
    <property type="entry name" value="S_TKc"/>
    <property type="match status" value="1"/>
</dbReference>
<evidence type="ECO:0000256" key="6">
    <source>
        <dbReference type="PROSITE-ProRule" id="PRU10141"/>
    </source>
</evidence>
<comment type="caution">
    <text evidence="8">The sequence shown here is derived from an EMBL/GenBank/DDBJ whole genome shotgun (WGS) entry which is preliminary data.</text>
</comment>
<dbReference type="InterPro" id="IPR000719">
    <property type="entry name" value="Prot_kinase_dom"/>
</dbReference>
<evidence type="ECO:0000313" key="8">
    <source>
        <dbReference type="EMBL" id="MFN2974847.1"/>
    </source>
</evidence>
<name>A0ABW9KGH6_9BACT</name>
<keyword evidence="3 8" id="KW-0418">Kinase</keyword>
<dbReference type="Proteomes" id="UP001634747">
    <property type="component" value="Unassembled WGS sequence"/>
</dbReference>
<feature type="repeat" description="TPR" evidence="5">
    <location>
        <begin position="830"/>
        <end position="863"/>
    </location>
</feature>
<dbReference type="Gene3D" id="1.25.40.10">
    <property type="entry name" value="Tetratricopeptide repeat domain"/>
    <property type="match status" value="3"/>
</dbReference>
<dbReference type="EMBL" id="JBJYXY010000001">
    <property type="protein sequence ID" value="MFN2974847.1"/>
    <property type="molecule type" value="Genomic_DNA"/>
</dbReference>
<dbReference type="InterPro" id="IPR017441">
    <property type="entry name" value="Protein_kinase_ATP_BS"/>
</dbReference>
<feature type="domain" description="Protein kinase" evidence="7">
    <location>
        <begin position="1"/>
        <end position="272"/>
    </location>
</feature>
<dbReference type="PANTHER" id="PTHR43289">
    <property type="entry name" value="MITOGEN-ACTIVATED PROTEIN KINASE KINASE KINASE 20-RELATED"/>
    <property type="match status" value="1"/>
</dbReference>
<dbReference type="InterPro" id="IPR008271">
    <property type="entry name" value="Ser/Thr_kinase_AS"/>
</dbReference>
<dbReference type="InterPro" id="IPR019734">
    <property type="entry name" value="TPR_rpt"/>
</dbReference>
<dbReference type="CDD" id="cd14014">
    <property type="entry name" value="STKc_PknB_like"/>
    <property type="match status" value="1"/>
</dbReference>
<dbReference type="Pfam" id="PF13424">
    <property type="entry name" value="TPR_12"/>
    <property type="match status" value="1"/>
</dbReference>
<feature type="binding site" evidence="6">
    <location>
        <position position="31"/>
    </location>
    <ligand>
        <name>ATP</name>
        <dbReference type="ChEBI" id="CHEBI:30616"/>
    </ligand>
</feature>
<dbReference type="RefSeq" id="WP_263413604.1">
    <property type="nucleotide sequence ID" value="NZ_BAABBH010000001.1"/>
</dbReference>
<dbReference type="SUPFAM" id="SSF48452">
    <property type="entry name" value="TPR-like"/>
    <property type="match status" value="3"/>
</dbReference>
<dbReference type="Gene3D" id="3.30.200.20">
    <property type="entry name" value="Phosphorylase Kinase, domain 1"/>
    <property type="match status" value="1"/>
</dbReference>
<organism evidence="8 9">
    <name type="scientific">Terriglobus aquaticus</name>
    <dbReference type="NCBI Taxonomy" id="940139"/>
    <lineage>
        <taxon>Bacteria</taxon>
        <taxon>Pseudomonadati</taxon>
        <taxon>Acidobacteriota</taxon>
        <taxon>Terriglobia</taxon>
        <taxon>Terriglobales</taxon>
        <taxon>Acidobacteriaceae</taxon>
        <taxon>Terriglobus</taxon>
    </lineage>
</organism>
<keyword evidence="5" id="KW-0802">TPR repeat</keyword>
<dbReference type="GO" id="GO:0016301">
    <property type="term" value="F:kinase activity"/>
    <property type="evidence" value="ECO:0007669"/>
    <property type="project" value="UniProtKB-KW"/>
</dbReference>
<dbReference type="PROSITE" id="PS50005">
    <property type="entry name" value="TPR"/>
    <property type="match status" value="1"/>
</dbReference>
<dbReference type="PROSITE" id="PS00108">
    <property type="entry name" value="PROTEIN_KINASE_ST"/>
    <property type="match status" value="1"/>
</dbReference>
<evidence type="ECO:0000256" key="4">
    <source>
        <dbReference type="ARBA" id="ARBA00022840"/>
    </source>
</evidence>
<protein>
    <submittedName>
        <fullName evidence="8">Protein kinase domain-containing protein</fullName>
    </submittedName>
</protein>
<keyword evidence="4 6" id="KW-0067">ATP-binding</keyword>
<evidence type="ECO:0000256" key="5">
    <source>
        <dbReference type="PROSITE-ProRule" id="PRU00339"/>
    </source>
</evidence>
<dbReference type="InterPro" id="IPR011009">
    <property type="entry name" value="Kinase-like_dom_sf"/>
</dbReference>
<dbReference type="Pfam" id="PF13181">
    <property type="entry name" value="TPR_8"/>
    <property type="match status" value="1"/>
</dbReference>
<dbReference type="PANTHER" id="PTHR43289:SF34">
    <property type="entry name" value="SERINE_THREONINE-PROTEIN KINASE YBDM-RELATED"/>
    <property type="match status" value="1"/>
</dbReference>
<gene>
    <name evidence="8" type="ORF">ACK2TP_03650</name>
</gene>
<reference evidence="8 9" key="1">
    <citation type="submission" date="2024-12" db="EMBL/GenBank/DDBJ databases">
        <authorList>
            <person name="Lee Y."/>
        </authorList>
    </citation>
    <scope>NUCLEOTIDE SEQUENCE [LARGE SCALE GENOMIC DNA]</scope>
    <source>
        <strain evidence="8 9">03SUJ4</strain>
    </source>
</reference>
<proteinExistence type="predicted"/>
<keyword evidence="2 6" id="KW-0547">Nucleotide-binding</keyword>
<keyword evidence="1" id="KW-0808">Transferase</keyword>
<keyword evidence="9" id="KW-1185">Reference proteome</keyword>
<dbReference type="InterPro" id="IPR011990">
    <property type="entry name" value="TPR-like_helical_dom_sf"/>
</dbReference>
<evidence type="ECO:0000256" key="1">
    <source>
        <dbReference type="ARBA" id="ARBA00022679"/>
    </source>
</evidence>
<accession>A0ABW9KGH6</accession>
<dbReference type="Pfam" id="PF00069">
    <property type="entry name" value="Pkinase"/>
    <property type="match status" value="1"/>
</dbReference>